<dbReference type="RefSeq" id="XP_022297631.1">
    <property type="nucleotide sequence ID" value="XM_022441923.1"/>
</dbReference>
<dbReference type="InterPro" id="IPR000315">
    <property type="entry name" value="Znf_B-box"/>
</dbReference>
<dbReference type="GO" id="GO:0061630">
    <property type="term" value="F:ubiquitin protein ligase activity"/>
    <property type="evidence" value="ECO:0007669"/>
    <property type="project" value="TreeGrafter"/>
</dbReference>
<gene>
    <name evidence="7" type="primary">LOC111106998</name>
</gene>
<protein>
    <submittedName>
        <fullName evidence="7">Uncharacterized protein LOC111106998</fullName>
    </submittedName>
</protein>
<evidence type="ECO:0000256" key="3">
    <source>
        <dbReference type="ARBA" id="ARBA00022833"/>
    </source>
</evidence>
<dbReference type="InterPro" id="IPR027370">
    <property type="entry name" value="Znf-RING_euk"/>
</dbReference>
<dbReference type="Gene3D" id="3.30.40.10">
    <property type="entry name" value="Zinc/RING finger domain, C3HC4 (zinc finger)"/>
    <property type="match status" value="1"/>
</dbReference>
<reference evidence="7" key="1">
    <citation type="submission" date="2025-08" db="UniProtKB">
        <authorList>
            <consortium name="RefSeq"/>
        </authorList>
    </citation>
    <scope>IDENTIFICATION</scope>
    <source>
        <tissue evidence="7">Whole sample</tissue>
    </source>
</reference>
<dbReference type="KEGG" id="cvn:111106998"/>
<accession>A0A8B8B2W9</accession>
<dbReference type="PANTHER" id="PTHR25462">
    <property type="entry name" value="BONUS, ISOFORM C-RELATED"/>
    <property type="match status" value="1"/>
</dbReference>
<evidence type="ECO:0000256" key="4">
    <source>
        <dbReference type="PROSITE-ProRule" id="PRU00175"/>
    </source>
</evidence>
<dbReference type="SMART" id="SM00184">
    <property type="entry name" value="RING"/>
    <property type="match status" value="1"/>
</dbReference>
<dbReference type="Proteomes" id="UP000694844">
    <property type="component" value="Chromosome 8"/>
</dbReference>
<evidence type="ECO:0000259" key="5">
    <source>
        <dbReference type="PROSITE" id="PS50089"/>
    </source>
</evidence>
<dbReference type="PROSITE" id="PS50089">
    <property type="entry name" value="ZF_RING_2"/>
    <property type="match status" value="1"/>
</dbReference>
<dbReference type="PANTHER" id="PTHR25462:SF305">
    <property type="entry name" value="RING-TYPE DOMAIN-CONTAINING PROTEIN"/>
    <property type="match status" value="1"/>
</dbReference>
<dbReference type="OrthoDB" id="6151532at2759"/>
<evidence type="ECO:0000313" key="6">
    <source>
        <dbReference type="Proteomes" id="UP000694844"/>
    </source>
</evidence>
<dbReference type="GO" id="GO:0008270">
    <property type="term" value="F:zinc ion binding"/>
    <property type="evidence" value="ECO:0007669"/>
    <property type="project" value="UniProtKB-KW"/>
</dbReference>
<sequence length="696" mass="80200">MAKTHVHGFISEIENICQCSICFNEYDGNEHIPRALPCQHTFCTICLSKQCRGKKLKCPYCNQEHNLRDGDINKLPKDYTRCDLKELLDNFSKHFCKECENHFHVQYVCKTCNTRMCHICYNQRKAGPCMTHHFEKQEVMDTSTSSACTLTGHENNELKFFCSTTSCCKAVCANCVVESHKNHLTRPILDEYNERKKAFLSVYQATRDKIAHAEHFLDNICKYCNLITENDKTGRANLKEQAERGIKYIKDFKLEVEKTADERFQRCVKILEKRQELVKCFIENSTECCAISNEALSGGNMVAFLSVEKTLTEKLKSFVQDDVDKPITTLPQASDFELQTTTEELKGKIDRMSSQKSKTTETQFLTEFWRNLSSLSILERPSSMQLSVSLIIFMSAVVWILLSCYPVPYSHVFDVDNTKLVFLKNPLSRVCFSIDRRMVTSRPMQNMKQTCGNTQAPYIYRGAFTNTSFTYGKGERIVFLFDVSKIQKYSPGLILYEFGISKGAIEREDLLGPRSSYFFGWMLTILNKEREVALINTEGHVVHNGKISVFDKTSYTYYIEFKYNRTIVLKTKDKNEKKFEVLDETSSIMGKPKRGFAKICPSVNADVTVKLLRNNMAFNRSTLYPNLYLSGDNKTMSNHPTSHFHKMEVRDHVYQDIMLLNCNTKCVYLLKFRVKAPKATDVFSLVLTNSQFLPTL</sequence>
<feature type="domain" description="RING-type" evidence="5">
    <location>
        <begin position="19"/>
        <end position="62"/>
    </location>
</feature>
<keyword evidence="6" id="KW-1185">Reference proteome</keyword>
<dbReference type="PROSITE" id="PS00518">
    <property type="entry name" value="ZF_RING_1"/>
    <property type="match status" value="1"/>
</dbReference>
<keyword evidence="3" id="KW-0862">Zinc</keyword>
<dbReference type="InterPro" id="IPR017907">
    <property type="entry name" value="Znf_RING_CS"/>
</dbReference>
<dbReference type="InterPro" id="IPR001841">
    <property type="entry name" value="Znf_RING"/>
</dbReference>
<dbReference type="GeneID" id="111106998"/>
<evidence type="ECO:0000313" key="7">
    <source>
        <dbReference type="RefSeq" id="XP_022297631.1"/>
    </source>
</evidence>
<dbReference type="Pfam" id="PF13445">
    <property type="entry name" value="zf-RING_UBOX"/>
    <property type="match status" value="1"/>
</dbReference>
<dbReference type="SUPFAM" id="SSF57845">
    <property type="entry name" value="B-box zinc-binding domain"/>
    <property type="match status" value="1"/>
</dbReference>
<dbReference type="SUPFAM" id="SSF57850">
    <property type="entry name" value="RING/U-box"/>
    <property type="match status" value="1"/>
</dbReference>
<proteinExistence type="predicted"/>
<dbReference type="GO" id="GO:0005654">
    <property type="term" value="C:nucleoplasm"/>
    <property type="evidence" value="ECO:0007669"/>
    <property type="project" value="TreeGrafter"/>
</dbReference>
<organism evidence="6 7">
    <name type="scientific">Crassostrea virginica</name>
    <name type="common">Eastern oyster</name>
    <dbReference type="NCBI Taxonomy" id="6565"/>
    <lineage>
        <taxon>Eukaryota</taxon>
        <taxon>Metazoa</taxon>
        <taxon>Spiralia</taxon>
        <taxon>Lophotrochozoa</taxon>
        <taxon>Mollusca</taxon>
        <taxon>Bivalvia</taxon>
        <taxon>Autobranchia</taxon>
        <taxon>Pteriomorphia</taxon>
        <taxon>Ostreida</taxon>
        <taxon>Ostreoidea</taxon>
        <taxon>Ostreidae</taxon>
        <taxon>Crassostrea</taxon>
    </lineage>
</organism>
<name>A0A8B8B2W9_CRAVI</name>
<dbReference type="Pfam" id="PF00643">
    <property type="entry name" value="zf-B_box"/>
    <property type="match status" value="1"/>
</dbReference>
<keyword evidence="1" id="KW-0479">Metal-binding</keyword>
<dbReference type="InterPro" id="IPR013083">
    <property type="entry name" value="Znf_RING/FYVE/PHD"/>
</dbReference>
<keyword evidence="2 4" id="KW-0863">Zinc-finger</keyword>
<evidence type="ECO:0000256" key="2">
    <source>
        <dbReference type="ARBA" id="ARBA00022771"/>
    </source>
</evidence>
<evidence type="ECO:0000256" key="1">
    <source>
        <dbReference type="ARBA" id="ARBA00022723"/>
    </source>
</evidence>
<dbReference type="AlphaFoldDB" id="A0A8B8B2W9"/>
<dbReference type="Gene3D" id="3.30.160.60">
    <property type="entry name" value="Classic Zinc Finger"/>
    <property type="match status" value="1"/>
</dbReference>
<dbReference type="InterPro" id="IPR047153">
    <property type="entry name" value="TRIM45/56/19-like"/>
</dbReference>